<dbReference type="GO" id="GO:0003924">
    <property type="term" value="F:GTPase activity"/>
    <property type="evidence" value="ECO:0007669"/>
    <property type="project" value="InterPro"/>
</dbReference>
<dbReference type="Gene3D" id="3.40.50.300">
    <property type="entry name" value="P-loop containing nucleotide triphosphate hydrolases"/>
    <property type="match status" value="1"/>
</dbReference>
<reference evidence="3" key="1">
    <citation type="thesis" date="2020" institute="ProQuest LLC" country="789 East Eisenhower Parkway, Ann Arbor, MI, USA">
        <title>Comparative Genomics and Chromosome Evolution.</title>
        <authorList>
            <person name="Mudd A.B."/>
        </authorList>
    </citation>
    <scope>NUCLEOTIDE SEQUENCE</scope>
    <source>
        <strain evidence="3">Female2</strain>
        <tissue evidence="3">Blood</tissue>
    </source>
</reference>
<dbReference type="Proteomes" id="UP000812440">
    <property type="component" value="Chromosome 4"/>
</dbReference>
<dbReference type="OrthoDB" id="5976022at2759"/>
<evidence type="ECO:0000313" key="3">
    <source>
        <dbReference type="EMBL" id="KAG8438057.1"/>
    </source>
</evidence>
<keyword evidence="1" id="KW-0547">Nucleotide-binding</keyword>
<evidence type="ECO:0000256" key="2">
    <source>
        <dbReference type="SAM" id="MobiDB-lite"/>
    </source>
</evidence>
<feature type="compositionally biased region" description="Basic and acidic residues" evidence="2">
    <location>
        <begin position="1"/>
        <end position="10"/>
    </location>
</feature>
<dbReference type="PROSITE" id="PS51421">
    <property type="entry name" value="RAS"/>
    <property type="match status" value="1"/>
</dbReference>
<proteinExistence type="predicted"/>
<protein>
    <submittedName>
        <fullName evidence="3">Uncharacterized protein</fullName>
    </submittedName>
</protein>
<dbReference type="InterPro" id="IPR027417">
    <property type="entry name" value="P-loop_NTPase"/>
</dbReference>
<dbReference type="InterPro" id="IPR001806">
    <property type="entry name" value="Small_GTPase"/>
</dbReference>
<accession>A0A8T2J301</accession>
<evidence type="ECO:0000313" key="4">
    <source>
        <dbReference type="Proteomes" id="UP000812440"/>
    </source>
</evidence>
<dbReference type="GO" id="GO:0005525">
    <property type="term" value="F:GTP binding"/>
    <property type="evidence" value="ECO:0007669"/>
    <property type="project" value="InterPro"/>
</dbReference>
<dbReference type="Pfam" id="PF00071">
    <property type="entry name" value="Ras"/>
    <property type="match status" value="1"/>
</dbReference>
<dbReference type="EMBL" id="JAACNH010000007">
    <property type="protein sequence ID" value="KAG8438057.1"/>
    <property type="molecule type" value="Genomic_DNA"/>
</dbReference>
<dbReference type="AlphaFoldDB" id="A0A8T2J301"/>
<name>A0A8T2J301_9PIPI</name>
<evidence type="ECO:0000256" key="1">
    <source>
        <dbReference type="ARBA" id="ARBA00022741"/>
    </source>
</evidence>
<dbReference type="SUPFAM" id="SSF52540">
    <property type="entry name" value="P-loop containing nucleoside triphosphate hydrolases"/>
    <property type="match status" value="1"/>
</dbReference>
<keyword evidence="4" id="KW-1185">Reference proteome</keyword>
<gene>
    <name evidence="3" type="ORF">GDO86_008660</name>
</gene>
<organism evidence="3 4">
    <name type="scientific">Hymenochirus boettgeri</name>
    <name type="common">Congo dwarf clawed frog</name>
    <dbReference type="NCBI Taxonomy" id="247094"/>
    <lineage>
        <taxon>Eukaryota</taxon>
        <taxon>Metazoa</taxon>
        <taxon>Chordata</taxon>
        <taxon>Craniata</taxon>
        <taxon>Vertebrata</taxon>
        <taxon>Euteleostomi</taxon>
        <taxon>Amphibia</taxon>
        <taxon>Batrachia</taxon>
        <taxon>Anura</taxon>
        <taxon>Pipoidea</taxon>
        <taxon>Pipidae</taxon>
        <taxon>Pipinae</taxon>
        <taxon>Hymenochirus</taxon>
    </lineage>
</organism>
<comment type="caution">
    <text evidence="3">The sequence shown here is derived from an EMBL/GenBank/DDBJ whole genome shotgun (WGS) entry which is preliminary data.</text>
</comment>
<sequence>MRANTKDRRAIGRAGKQDSTAASSEGPASGATAPDLSRSYGIPYIETSAKTRQGVEDAFYTLVREIRQHKLRKLNPPDESENGCLNCKCVVS</sequence>
<feature type="region of interest" description="Disordered" evidence="2">
    <location>
        <begin position="1"/>
        <end position="39"/>
    </location>
</feature>